<evidence type="ECO:0000256" key="5">
    <source>
        <dbReference type="ARBA" id="ARBA00022989"/>
    </source>
</evidence>
<name>A0A6D2L0W0_9BRAS</name>
<evidence type="ECO:0000313" key="10">
    <source>
        <dbReference type="Proteomes" id="UP000467841"/>
    </source>
</evidence>
<gene>
    <name evidence="9" type="ORF">MERR_LOCUS47406</name>
</gene>
<accession>A0A6D2L0W0</accession>
<feature type="compositionally biased region" description="Basic and acidic residues" evidence="8">
    <location>
        <begin position="50"/>
        <end position="60"/>
    </location>
</feature>
<dbReference type="AlphaFoldDB" id="A0A6D2L0W0"/>
<dbReference type="Pfam" id="PF03552">
    <property type="entry name" value="Cellulose_synt"/>
    <property type="match status" value="1"/>
</dbReference>
<keyword evidence="2" id="KW-0328">Glycosyltransferase</keyword>
<dbReference type="GO" id="GO:0030244">
    <property type="term" value="P:cellulose biosynthetic process"/>
    <property type="evidence" value="ECO:0007669"/>
    <property type="project" value="InterPro"/>
</dbReference>
<dbReference type="GO" id="GO:0016760">
    <property type="term" value="F:cellulose synthase (UDP-forming) activity"/>
    <property type="evidence" value="ECO:0007669"/>
    <property type="project" value="InterPro"/>
</dbReference>
<evidence type="ECO:0000256" key="6">
    <source>
        <dbReference type="ARBA" id="ARBA00023136"/>
    </source>
</evidence>
<feature type="region of interest" description="Disordered" evidence="8">
    <location>
        <begin position="50"/>
        <end position="73"/>
    </location>
</feature>
<evidence type="ECO:0000256" key="7">
    <source>
        <dbReference type="ARBA" id="ARBA00023316"/>
    </source>
</evidence>
<dbReference type="EMBL" id="CACVBM020001817">
    <property type="protein sequence ID" value="CAA7060170.1"/>
    <property type="molecule type" value="Genomic_DNA"/>
</dbReference>
<dbReference type="PANTHER" id="PTHR13301">
    <property type="entry name" value="X-BOX TRANSCRIPTION FACTOR-RELATED"/>
    <property type="match status" value="1"/>
</dbReference>
<dbReference type="OrthoDB" id="2161379at2759"/>
<evidence type="ECO:0000256" key="3">
    <source>
        <dbReference type="ARBA" id="ARBA00022679"/>
    </source>
</evidence>
<dbReference type="GO" id="GO:0012505">
    <property type="term" value="C:endomembrane system"/>
    <property type="evidence" value="ECO:0007669"/>
    <property type="project" value="UniProtKB-SubCell"/>
</dbReference>
<sequence>MCFLIDPQLRKNLCYVQFPQRFHGIDRSDRYANGNNVFVNFAGVQSQCQEEKEVQEKGDDGSGGDDLNGDSGARILKNFGLYSADSRK</sequence>
<evidence type="ECO:0000256" key="2">
    <source>
        <dbReference type="ARBA" id="ARBA00022676"/>
    </source>
</evidence>
<organism evidence="9 10">
    <name type="scientific">Microthlaspi erraticum</name>
    <dbReference type="NCBI Taxonomy" id="1685480"/>
    <lineage>
        <taxon>Eukaryota</taxon>
        <taxon>Viridiplantae</taxon>
        <taxon>Streptophyta</taxon>
        <taxon>Embryophyta</taxon>
        <taxon>Tracheophyta</taxon>
        <taxon>Spermatophyta</taxon>
        <taxon>Magnoliopsida</taxon>
        <taxon>eudicotyledons</taxon>
        <taxon>Gunneridae</taxon>
        <taxon>Pentapetalae</taxon>
        <taxon>rosids</taxon>
        <taxon>malvids</taxon>
        <taxon>Brassicales</taxon>
        <taxon>Brassicaceae</taxon>
        <taxon>Coluteocarpeae</taxon>
        <taxon>Microthlaspi</taxon>
    </lineage>
</organism>
<keyword evidence="6" id="KW-0472">Membrane</keyword>
<dbReference type="GO" id="GO:0016020">
    <property type="term" value="C:membrane"/>
    <property type="evidence" value="ECO:0007669"/>
    <property type="project" value="InterPro"/>
</dbReference>
<keyword evidence="5" id="KW-1133">Transmembrane helix</keyword>
<evidence type="ECO:0000256" key="8">
    <source>
        <dbReference type="SAM" id="MobiDB-lite"/>
    </source>
</evidence>
<dbReference type="Proteomes" id="UP000467841">
    <property type="component" value="Unassembled WGS sequence"/>
</dbReference>
<proteinExistence type="predicted"/>
<comment type="caution">
    <text evidence="9">The sequence shown here is derived from an EMBL/GenBank/DDBJ whole genome shotgun (WGS) entry which is preliminary data.</text>
</comment>
<keyword evidence="10" id="KW-1185">Reference proteome</keyword>
<comment type="subcellular location">
    <subcellularLocation>
        <location evidence="1">Endomembrane system</location>
    </subcellularLocation>
</comment>
<evidence type="ECO:0000313" key="9">
    <source>
        <dbReference type="EMBL" id="CAA7060170.1"/>
    </source>
</evidence>
<reference evidence="9" key="1">
    <citation type="submission" date="2020-01" db="EMBL/GenBank/DDBJ databases">
        <authorList>
            <person name="Mishra B."/>
        </authorList>
    </citation>
    <scope>NUCLEOTIDE SEQUENCE [LARGE SCALE GENOMIC DNA]</scope>
</reference>
<protein>
    <submittedName>
        <fullName evidence="9">Uncharacterized protein</fullName>
    </submittedName>
</protein>
<keyword evidence="3" id="KW-0808">Transferase</keyword>
<evidence type="ECO:0000256" key="4">
    <source>
        <dbReference type="ARBA" id="ARBA00022692"/>
    </source>
</evidence>
<keyword evidence="4" id="KW-0812">Transmembrane</keyword>
<evidence type="ECO:0000256" key="1">
    <source>
        <dbReference type="ARBA" id="ARBA00004308"/>
    </source>
</evidence>
<keyword evidence="7" id="KW-0961">Cell wall biogenesis/degradation</keyword>
<dbReference type="GO" id="GO:0071555">
    <property type="term" value="P:cell wall organization"/>
    <property type="evidence" value="ECO:0007669"/>
    <property type="project" value="UniProtKB-KW"/>
</dbReference>
<dbReference type="InterPro" id="IPR005150">
    <property type="entry name" value="Cellulose_synth"/>
</dbReference>